<keyword evidence="1" id="KW-0472">Membrane</keyword>
<proteinExistence type="predicted"/>
<keyword evidence="1" id="KW-0812">Transmembrane</keyword>
<feature type="transmembrane region" description="Helical" evidence="1">
    <location>
        <begin position="92"/>
        <end position="116"/>
    </location>
</feature>
<dbReference type="EMBL" id="HBUF01538913">
    <property type="protein sequence ID" value="CAG6754277.1"/>
    <property type="molecule type" value="Transcribed_RNA"/>
</dbReference>
<dbReference type="EMBL" id="HBUF01538914">
    <property type="protein sequence ID" value="CAG6754278.1"/>
    <property type="molecule type" value="Transcribed_RNA"/>
</dbReference>
<dbReference type="AlphaFoldDB" id="A0A8D8ZVT0"/>
<protein>
    <submittedName>
        <fullName evidence="2">Uncharacterized protein</fullName>
    </submittedName>
</protein>
<organism evidence="2">
    <name type="scientific">Cacopsylla melanoneura</name>
    <dbReference type="NCBI Taxonomy" id="428564"/>
    <lineage>
        <taxon>Eukaryota</taxon>
        <taxon>Metazoa</taxon>
        <taxon>Ecdysozoa</taxon>
        <taxon>Arthropoda</taxon>
        <taxon>Hexapoda</taxon>
        <taxon>Insecta</taxon>
        <taxon>Pterygota</taxon>
        <taxon>Neoptera</taxon>
        <taxon>Paraneoptera</taxon>
        <taxon>Hemiptera</taxon>
        <taxon>Sternorrhyncha</taxon>
        <taxon>Psylloidea</taxon>
        <taxon>Psyllidae</taxon>
        <taxon>Psyllinae</taxon>
        <taxon>Cacopsylla</taxon>
    </lineage>
</organism>
<evidence type="ECO:0000313" key="2">
    <source>
        <dbReference type="EMBL" id="CAG6754277.1"/>
    </source>
</evidence>
<keyword evidence="1" id="KW-1133">Transmembrane helix</keyword>
<evidence type="ECO:0000256" key="1">
    <source>
        <dbReference type="SAM" id="Phobius"/>
    </source>
</evidence>
<name>A0A8D8ZVT0_9HEMI</name>
<accession>A0A8D8ZVT0</accession>
<sequence>MISIQCSSNRSRCSLLTNRLNAMCKCCVLTCAEGRCSSNVSMNVLKLFSSESAFVLAFEYSFRNTNSSFLRSLLRTLVASLKNSSTVTQGKAGLSLILIDNGFTLSLLFLAALLLATLELDALATLEVDGLEKLVLDGLAKMSLLVGL</sequence>
<reference evidence="2" key="1">
    <citation type="submission" date="2021-05" db="EMBL/GenBank/DDBJ databases">
        <authorList>
            <person name="Alioto T."/>
            <person name="Alioto T."/>
            <person name="Gomez Garrido J."/>
        </authorList>
    </citation>
    <scope>NUCLEOTIDE SEQUENCE</scope>
</reference>